<evidence type="ECO:0000256" key="1">
    <source>
        <dbReference type="SAM" id="MobiDB-lite"/>
    </source>
</evidence>
<keyword evidence="2" id="KW-1133">Transmembrane helix</keyword>
<keyword evidence="2" id="KW-0472">Membrane</keyword>
<name>D8LN99_ECTSI</name>
<gene>
    <name evidence="3" type="ORF">Esi_0044_0006</name>
</gene>
<keyword evidence="4" id="KW-1185">Reference proteome</keyword>
<feature type="region of interest" description="Disordered" evidence="1">
    <location>
        <begin position="174"/>
        <end position="210"/>
    </location>
</feature>
<feature type="region of interest" description="Disordered" evidence="1">
    <location>
        <begin position="1"/>
        <end position="20"/>
    </location>
</feature>
<dbReference type="EMBL" id="FN648641">
    <property type="protein sequence ID" value="CBN77256.1"/>
    <property type="molecule type" value="Genomic_DNA"/>
</dbReference>
<organism evidence="3 4">
    <name type="scientific">Ectocarpus siliculosus</name>
    <name type="common">Brown alga</name>
    <name type="synonym">Conferva siliculosa</name>
    <dbReference type="NCBI Taxonomy" id="2880"/>
    <lineage>
        <taxon>Eukaryota</taxon>
        <taxon>Sar</taxon>
        <taxon>Stramenopiles</taxon>
        <taxon>Ochrophyta</taxon>
        <taxon>PX clade</taxon>
        <taxon>Phaeophyceae</taxon>
        <taxon>Ectocarpales</taxon>
        <taxon>Ectocarpaceae</taxon>
        <taxon>Ectocarpus</taxon>
    </lineage>
</organism>
<reference evidence="3 4" key="1">
    <citation type="journal article" date="2010" name="Nature">
        <title>The Ectocarpus genome and the independent evolution of multicellularity in brown algae.</title>
        <authorList>
            <person name="Cock J.M."/>
            <person name="Sterck L."/>
            <person name="Rouze P."/>
            <person name="Scornet D."/>
            <person name="Allen A.E."/>
            <person name="Amoutzias G."/>
            <person name="Anthouard V."/>
            <person name="Artiguenave F."/>
            <person name="Aury J.M."/>
            <person name="Badger J.H."/>
            <person name="Beszteri B."/>
            <person name="Billiau K."/>
            <person name="Bonnet E."/>
            <person name="Bothwell J.H."/>
            <person name="Bowler C."/>
            <person name="Boyen C."/>
            <person name="Brownlee C."/>
            <person name="Carrano C.J."/>
            <person name="Charrier B."/>
            <person name="Cho G.Y."/>
            <person name="Coelho S.M."/>
            <person name="Collen J."/>
            <person name="Corre E."/>
            <person name="Da Silva C."/>
            <person name="Delage L."/>
            <person name="Delaroque N."/>
            <person name="Dittami S.M."/>
            <person name="Doulbeau S."/>
            <person name="Elias M."/>
            <person name="Farnham G."/>
            <person name="Gachon C.M."/>
            <person name="Gschloessl B."/>
            <person name="Heesch S."/>
            <person name="Jabbari K."/>
            <person name="Jubin C."/>
            <person name="Kawai H."/>
            <person name="Kimura K."/>
            <person name="Kloareg B."/>
            <person name="Kupper F.C."/>
            <person name="Lang D."/>
            <person name="Le Bail A."/>
            <person name="Leblanc C."/>
            <person name="Lerouge P."/>
            <person name="Lohr M."/>
            <person name="Lopez P.J."/>
            <person name="Martens C."/>
            <person name="Maumus F."/>
            <person name="Michel G."/>
            <person name="Miranda-Saavedra D."/>
            <person name="Morales J."/>
            <person name="Moreau H."/>
            <person name="Motomura T."/>
            <person name="Nagasato C."/>
            <person name="Napoli C.A."/>
            <person name="Nelson D.R."/>
            <person name="Nyvall-Collen P."/>
            <person name="Peters A.F."/>
            <person name="Pommier C."/>
            <person name="Potin P."/>
            <person name="Poulain J."/>
            <person name="Quesneville H."/>
            <person name="Read B."/>
            <person name="Rensing S.A."/>
            <person name="Ritter A."/>
            <person name="Rousvoal S."/>
            <person name="Samanta M."/>
            <person name="Samson G."/>
            <person name="Schroeder D.C."/>
            <person name="Segurens B."/>
            <person name="Strittmatter M."/>
            <person name="Tonon T."/>
            <person name="Tregear J.W."/>
            <person name="Valentin K."/>
            <person name="von Dassow P."/>
            <person name="Yamagishi T."/>
            <person name="Van de Peer Y."/>
            <person name="Wincker P."/>
        </authorList>
    </citation>
    <scope>NUCLEOTIDE SEQUENCE [LARGE SCALE GENOMIC DNA]</scope>
    <source>
        <strain evidence="4">Ec32 / CCAP1310/4</strain>
    </source>
</reference>
<evidence type="ECO:0000313" key="4">
    <source>
        <dbReference type="Proteomes" id="UP000002630"/>
    </source>
</evidence>
<dbReference type="EMBL" id="FN649747">
    <property type="protein sequence ID" value="CBN77256.1"/>
    <property type="molecule type" value="Genomic_DNA"/>
</dbReference>
<evidence type="ECO:0000256" key="2">
    <source>
        <dbReference type="SAM" id="Phobius"/>
    </source>
</evidence>
<proteinExistence type="predicted"/>
<evidence type="ECO:0000313" key="3">
    <source>
        <dbReference type="EMBL" id="CBN77256.1"/>
    </source>
</evidence>
<feature type="compositionally biased region" description="Low complexity" evidence="1">
    <location>
        <begin position="322"/>
        <end position="337"/>
    </location>
</feature>
<keyword evidence="2" id="KW-0812">Transmembrane</keyword>
<sequence length="345" mass="38322">MTPLLTSWLADQNNPTRGAHSRLQAADVTADKRSRWARTCLPYPRCPLFAFTSHVREIASNDVQHSHDAPGKSRGNRCCPASHPPEYAPMFTDVRTLDGTPSTTTSGSSTRHTRLCSCSSTSFTEILYPCRRPRSCRLVEMCSRVAVDSQGHHVPPAEVDAQLLVRLNHSISEERAGPDQSDGMKAQTTTHTGQDTTIFTPSGGDDTSSCKGELRHLQHHLQLTGEVLGGRRHPRDPQRRACGGSNRRGTHRHRENQNKKKGDWVKKKLENPKSVKKIFRRIGGLDLLHRLSSAPAFSGLWFVLFLLGLFFSMTTRSPIVTRSGSRTTTATTPTVDDNTYKDKGF</sequence>
<feature type="transmembrane region" description="Helical" evidence="2">
    <location>
        <begin position="294"/>
        <end position="313"/>
    </location>
</feature>
<feature type="compositionally biased region" description="Low complexity" evidence="1">
    <location>
        <begin position="188"/>
        <end position="200"/>
    </location>
</feature>
<accession>D8LN99</accession>
<dbReference type="AlphaFoldDB" id="D8LN99"/>
<dbReference type="Proteomes" id="UP000002630">
    <property type="component" value="Linkage Group LG22"/>
</dbReference>
<dbReference type="InParanoid" id="D8LN99"/>
<feature type="region of interest" description="Disordered" evidence="1">
    <location>
        <begin position="228"/>
        <end position="262"/>
    </location>
</feature>
<protein>
    <submittedName>
        <fullName evidence="3">Uncharacterized protein</fullName>
    </submittedName>
</protein>
<feature type="region of interest" description="Disordered" evidence="1">
    <location>
        <begin position="322"/>
        <end position="345"/>
    </location>
</feature>